<dbReference type="SUPFAM" id="SSF88659">
    <property type="entry name" value="Sigma3 and sigma4 domains of RNA polymerase sigma factors"/>
    <property type="match status" value="1"/>
</dbReference>
<proteinExistence type="inferred from homology"/>
<organism evidence="2 3">
    <name type="scientific">Candidatus Mediterraneibacter quadrami</name>
    <dbReference type="NCBI Taxonomy" id="2838684"/>
    <lineage>
        <taxon>Bacteria</taxon>
        <taxon>Bacillati</taxon>
        <taxon>Bacillota</taxon>
        <taxon>Clostridia</taxon>
        <taxon>Lachnospirales</taxon>
        <taxon>Lachnospiraceae</taxon>
        <taxon>Mediterraneibacter</taxon>
    </lineage>
</organism>
<evidence type="ECO:0000256" key="1">
    <source>
        <dbReference type="ARBA" id="ARBA00009350"/>
    </source>
</evidence>
<comment type="similarity">
    <text evidence="1">Belongs to the UPF0251 family.</text>
</comment>
<dbReference type="InterPro" id="IPR036388">
    <property type="entry name" value="WH-like_DNA-bd_sf"/>
</dbReference>
<comment type="caution">
    <text evidence="2">The sequence shown here is derived from an EMBL/GenBank/DDBJ whole genome shotgun (WGS) entry which is preliminary data.</text>
</comment>
<dbReference type="Proteomes" id="UP000823909">
    <property type="component" value="Unassembled WGS sequence"/>
</dbReference>
<sequence>MARPPKQRCICSLPQVTGFTPQGCATDGTVELTYDEYEVIRLLDHMQMTQEQCAHRMGISRPTVTRIYDEARRKMADMLVGGRELHIVGGDVYVCPAPRPECAGEEHCCHRNKEQSRGWRA</sequence>
<dbReference type="InterPro" id="IPR013324">
    <property type="entry name" value="RNA_pol_sigma_r3/r4-like"/>
</dbReference>
<gene>
    <name evidence="2" type="ORF">H9910_05905</name>
</gene>
<dbReference type="Gene3D" id="1.10.10.10">
    <property type="entry name" value="Winged helix-like DNA-binding domain superfamily/Winged helix DNA-binding domain"/>
    <property type="match status" value="1"/>
</dbReference>
<dbReference type="Pfam" id="PF02001">
    <property type="entry name" value="DUF134"/>
    <property type="match status" value="1"/>
</dbReference>
<name>A0A9D2REJ7_9FIRM</name>
<dbReference type="AlphaFoldDB" id="A0A9D2REJ7"/>
<evidence type="ECO:0000313" key="2">
    <source>
        <dbReference type="EMBL" id="HJD42524.1"/>
    </source>
</evidence>
<reference evidence="2" key="2">
    <citation type="submission" date="2021-04" db="EMBL/GenBank/DDBJ databases">
        <authorList>
            <person name="Gilroy R."/>
        </authorList>
    </citation>
    <scope>NUCLEOTIDE SEQUENCE</scope>
    <source>
        <strain evidence="2">ChiBcec15-3976</strain>
    </source>
</reference>
<reference evidence="2" key="1">
    <citation type="journal article" date="2021" name="PeerJ">
        <title>Extensive microbial diversity within the chicken gut microbiome revealed by metagenomics and culture.</title>
        <authorList>
            <person name="Gilroy R."/>
            <person name="Ravi A."/>
            <person name="Getino M."/>
            <person name="Pursley I."/>
            <person name="Horton D.L."/>
            <person name="Alikhan N.F."/>
            <person name="Baker D."/>
            <person name="Gharbi K."/>
            <person name="Hall N."/>
            <person name="Watson M."/>
            <person name="Adriaenssens E.M."/>
            <person name="Foster-Nyarko E."/>
            <person name="Jarju S."/>
            <person name="Secka A."/>
            <person name="Antonio M."/>
            <person name="Oren A."/>
            <person name="Chaudhuri R.R."/>
            <person name="La Ragione R."/>
            <person name="Hildebrand F."/>
            <person name="Pallen M.J."/>
        </authorList>
    </citation>
    <scope>NUCLEOTIDE SEQUENCE</scope>
    <source>
        <strain evidence="2">ChiBcec15-3976</strain>
    </source>
</reference>
<dbReference type="PANTHER" id="PTHR37478">
    <property type="match status" value="1"/>
</dbReference>
<dbReference type="PANTHER" id="PTHR37478:SF2">
    <property type="entry name" value="UPF0251 PROTEIN TK0562"/>
    <property type="match status" value="1"/>
</dbReference>
<dbReference type="InterPro" id="IPR002852">
    <property type="entry name" value="UPF0251"/>
</dbReference>
<dbReference type="EMBL" id="DWUU01000036">
    <property type="protein sequence ID" value="HJD42524.1"/>
    <property type="molecule type" value="Genomic_DNA"/>
</dbReference>
<protein>
    <submittedName>
        <fullName evidence="2">DUF134 domain-containing protein</fullName>
    </submittedName>
</protein>
<evidence type="ECO:0000313" key="3">
    <source>
        <dbReference type="Proteomes" id="UP000823909"/>
    </source>
</evidence>
<accession>A0A9D2REJ7</accession>